<protein>
    <submittedName>
        <fullName evidence="3">D-amino acid dehydrogenase small subunit</fullName>
        <ecNumber evidence="3">1.4.99.6</ecNumber>
    </submittedName>
</protein>
<dbReference type="SUPFAM" id="SSF54373">
    <property type="entry name" value="FAD-linked reductases, C-terminal domain"/>
    <property type="match status" value="1"/>
</dbReference>
<sequence>MPDTLDAIVVGGGAIGCGSAYYLAKQGLKVRVVEADQIGAACSHGNCGYICPSHAMPLTAPGAVAKTIGSAFNPDAALYIKPRLDPGLWSWLAKFAGRCRTGPMMQAAVARNALLASSMTLYRELLASEPIDVEWDDRGLLFVFKSVKEFDEYGHSVEIAKREFGVRFDAYEGERLTELEPALKPELAGGWHCPTDAHLRPDRLISAMRGLLTDLGVELVEGVRVERFHGAQGEATSLDTSAGAMQAKTFVLTIGAEAPHFAAQLGCKLPIQPGKGYSITMPRQDNGPVTPMILEESHVAVTPWASGLRIGSTMEFVGYDRSINQRRIELFKRAAAEHFVEAPIGPVQEEWFGWRPMTYDEIPCIGPAPKLRNVIVAAGHGMIGMSTMTGTGKLVSELATGTTPHIDPAPYSLERF</sequence>
<dbReference type="Gene3D" id="3.50.50.60">
    <property type="entry name" value="FAD/NAD(P)-binding domain"/>
    <property type="match status" value="2"/>
</dbReference>
<reference evidence="3 4" key="1">
    <citation type="submission" date="2019-02" db="EMBL/GenBank/DDBJ databases">
        <title>Deep-cultivation of Planctomycetes and their phenomic and genomic characterization uncovers novel biology.</title>
        <authorList>
            <person name="Wiegand S."/>
            <person name="Jogler M."/>
            <person name="Boedeker C."/>
            <person name="Pinto D."/>
            <person name="Vollmers J."/>
            <person name="Rivas-Marin E."/>
            <person name="Kohn T."/>
            <person name="Peeters S.H."/>
            <person name="Heuer A."/>
            <person name="Rast P."/>
            <person name="Oberbeckmann S."/>
            <person name="Bunk B."/>
            <person name="Jeske O."/>
            <person name="Meyerdierks A."/>
            <person name="Storesund J.E."/>
            <person name="Kallscheuer N."/>
            <person name="Luecker S."/>
            <person name="Lage O.M."/>
            <person name="Pohl T."/>
            <person name="Merkel B.J."/>
            <person name="Hornburger P."/>
            <person name="Mueller R.-W."/>
            <person name="Bruemmer F."/>
            <person name="Labrenz M."/>
            <person name="Spormann A.M."/>
            <person name="Op Den Camp H."/>
            <person name="Overmann J."/>
            <person name="Amann R."/>
            <person name="Jetten M.S.M."/>
            <person name="Mascher T."/>
            <person name="Medema M.H."/>
            <person name="Devos D.P."/>
            <person name="Kaster A.-K."/>
            <person name="Ovreas L."/>
            <person name="Rohde M."/>
            <person name="Galperin M.Y."/>
            <person name="Jogler C."/>
        </authorList>
    </citation>
    <scope>NUCLEOTIDE SEQUENCE [LARGE SCALE GENOMIC DNA]</scope>
    <source>
        <strain evidence="3 4">Pla123a</strain>
    </source>
</reference>
<evidence type="ECO:0000313" key="3">
    <source>
        <dbReference type="EMBL" id="TWT75710.1"/>
    </source>
</evidence>
<dbReference type="AlphaFoldDB" id="A0A5C5YLE1"/>
<dbReference type="EMBL" id="SJPO01000007">
    <property type="protein sequence ID" value="TWT75710.1"/>
    <property type="molecule type" value="Genomic_DNA"/>
</dbReference>
<accession>A0A5C5YLE1</accession>
<gene>
    <name evidence="3" type="primary">dadA</name>
    <name evidence="3" type="ORF">Pla123a_32200</name>
</gene>
<dbReference type="SUPFAM" id="SSF51905">
    <property type="entry name" value="FAD/NAD(P)-binding domain"/>
    <property type="match status" value="1"/>
</dbReference>
<comment type="caution">
    <text evidence="3">The sequence shown here is derived from an EMBL/GenBank/DDBJ whole genome shotgun (WGS) entry which is preliminary data.</text>
</comment>
<dbReference type="InterPro" id="IPR036188">
    <property type="entry name" value="FAD/NAD-bd_sf"/>
</dbReference>
<dbReference type="GO" id="GO:0016491">
    <property type="term" value="F:oxidoreductase activity"/>
    <property type="evidence" value="ECO:0007669"/>
    <property type="project" value="UniProtKB-KW"/>
</dbReference>
<evidence type="ECO:0000259" key="2">
    <source>
        <dbReference type="Pfam" id="PF01266"/>
    </source>
</evidence>
<dbReference type="RefSeq" id="WP_146588694.1">
    <property type="nucleotide sequence ID" value="NZ_SJPO01000007.1"/>
</dbReference>
<evidence type="ECO:0000256" key="1">
    <source>
        <dbReference type="ARBA" id="ARBA00023002"/>
    </source>
</evidence>
<dbReference type="Pfam" id="PF01266">
    <property type="entry name" value="DAO"/>
    <property type="match status" value="1"/>
</dbReference>
<dbReference type="PANTHER" id="PTHR13847">
    <property type="entry name" value="SARCOSINE DEHYDROGENASE-RELATED"/>
    <property type="match status" value="1"/>
</dbReference>
<dbReference type="Gene3D" id="3.30.9.10">
    <property type="entry name" value="D-Amino Acid Oxidase, subunit A, domain 2"/>
    <property type="match status" value="1"/>
</dbReference>
<dbReference type="PANTHER" id="PTHR13847:SF289">
    <property type="entry name" value="GLYCINE OXIDASE"/>
    <property type="match status" value="1"/>
</dbReference>
<organism evidence="3 4">
    <name type="scientific">Posidoniimonas polymericola</name>
    <dbReference type="NCBI Taxonomy" id="2528002"/>
    <lineage>
        <taxon>Bacteria</taxon>
        <taxon>Pseudomonadati</taxon>
        <taxon>Planctomycetota</taxon>
        <taxon>Planctomycetia</taxon>
        <taxon>Pirellulales</taxon>
        <taxon>Lacipirellulaceae</taxon>
        <taxon>Posidoniimonas</taxon>
    </lineage>
</organism>
<evidence type="ECO:0000313" key="4">
    <source>
        <dbReference type="Proteomes" id="UP000318478"/>
    </source>
</evidence>
<keyword evidence="1 3" id="KW-0560">Oxidoreductase</keyword>
<dbReference type="OrthoDB" id="9794226at2"/>
<proteinExistence type="predicted"/>
<dbReference type="InterPro" id="IPR006076">
    <property type="entry name" value="FAD-dep_OxRdtase"/>
</dbReference>
<dbReference type="Proteomes" id="UP000318478">
    <property type="component" value="Unassembled WGS sequence"/>
</dbReference>
<feature type="domain" description="FAD dependent oxidoreductase" evidence="2">
    <location>
        <begin position="6"/>
        <end position="398"/>
    </location>
</feature>
<dbReference type="EC" id="1.4.99.6" evidence="3"/>
<keyword evidence="4" id="KW-1185">Reference proteome</keyword>
<name>A0A5C5YLE1_9BACT</name>
<dbReference type="GO" id="GO:0005737">
    <property type="term" value="C:cytoplasm"/>
    <property type="evidence" value="ECO:0007669"/>
    <property type="project" value="TreeGrafter"/>
</dbReference>